<dbReference type="SUPFAM" id="SSF88713">
    <property type="entry name" value="Glycoside hydrolase/deacetylase"/>
    <property type="match status" value="1"/>
</dbReference>
<accession>A0A968KUB4</accession>
<name>A0A968KUB4_9SPIO</name>
<dbReference type="SUPFAM" id="SSF88688">
    <property type="entry name" value="Families 57/38 glycoside transferase middle domain"/>
    <property type="match status" value="1"/>
</dbReference>
<evidence type="ECO:0000256" key="1">
    <source>
        <dbReference type="ARBA" id="ARBA00009792"/>
    </source>
</evidence>
<dbReference type="InterPro" id="IPR000602">
    <property type="entry name" value="Glyco_hydro_38_N"/>
</dbReference>
<proteinExistence type="inferred from homology"/>
<dbReference type="Pfam" id="PF09261">
    <property type="entry name" value="Alpha-mann_mid"/>
    <property type="match status" value="1"/>
</dbReference>
<comment type="similarity">
    <text evidence="1">Belongs to the glycosyl hydrolase 38 family.</text>
</comment>
<dbReference type="RefSeq" id="WP_167695472.1">
    <property type="nucleotide sequence ID" value="NZ_CP118181.1"/>
</dbReference>
<evidence type="ECO:0000313" key="7">
    <source>
        <dbReference type="Proteomes" id="UP000778951"/>
    </source>
</evidence>
<evidence type="ECO:0000256" key="2">
    <source>
        <dbReference type="ARBA" id="ARBA00022723"/>
    </source>
</evidence>
<dbReference type="GO" id="GO:0009313">
    <property type="term" value="P:oligosaccharide catabolic process"/>
    <property type="evidence" value="ECO:0007669"/>
    <property type="project" value="TreeGrafter"/>
</dbReference>
<dbReference type="Pfam" id="PF07748">
    <property type="entry name" value="Glyco_hydro_38C"/>
    <property type="match status" value="1"/>
</dbReference>
<dbReference type="Gene3D" id="2.70.98.30">
    <property type="entry name" value="Golgi alpha-mannosidase II, domain 4"/>
    <property type="match status" value="1"/>
</dbReference>
<keyword evidence="7" id="KW-1185">Reference proteome</keyword>
<protein>
    <submittedName>
        <fullName evidence="6">Alpha-mannosidase</fullName>
    </submittedName>
</protein>
<dbReference type="GO" id="GO:0030246">
    <property type="term" value="F:carbohydrate binding"/>
    <property type="evidence" value="ECO:0007669"/>
    <property type="project" value="InterPro"/>
</dbReference>
<dbReference type="InterPro" id="IPR037094">
    <property type="entry name" value="Glyco_hydro_38_cen_sf"/>
</dbReference>
<evidence type="ECO:0000256" key="4">
    <source>
        <dbReference type="ARBA" id="ARBA00023295"/>
    </source>
</evidence>
<dbReference type="InterPro" id="IPR011013">
    <property type="entry name" value="Gal_mutarotase_sf_dom"/>
</dbReference>
<dbReference type="SUPFAM" id="SSF74650">
    <property type="entry name" value="Galactose mutarotase-like"/>
    <property type="match status" value="1"/>
</dbReference>
<organism evidence="6 7">
    <name type="scientific">Entomospira culicis</name>
    <dbReference type="NCBI Taxonomy" id="2719989"/>
    <lineage>
        <taxon>Bacteria</taxon>
        <taxon>Pseudomonadati</taxon>
        <taxon>Spirochaetota</taxon>
        <taxon>Spirochaetia</taxon>
        <taxon>Spirochaetales</taxon>
        <taxon>Spirochaetaceae</taxon>
        <taxon>Entomospira</taxon>
    </lineage>
</organism>
<dbReference type="PANTHER" id="PTHR46017">
    <property type="entry name" value="ALPHA-MANNOSIDASE 2C1"/>
    <property type="match status" value="1"/>
</dbReference>
<dbReference type="Gene3D" id="1.20.1270.50">
    <property type="entry name" value="Glycoside hydrolase family 38, central domain"/>
    <property type="match status" value="1"/>
</dbReference>
<dbReference type="Proteomes" id="UP000778951">
    <property type="component" value="Unassembled WGS sequence"/>
</dbReference>
<dbReference type="Pfam" id="PF17677">
    <property type="entry name" value="Glyco_hydro38C2"/>
    <property type="match status" value="1"/>
</dbReference>
<dbReference type="InterPro" id="IPR027291">
    <property type="entry name" value="Glyco_hydro_38_N_sf"/>
</dbReference>
<dbReference type="InterPro" id="IPR041147">
    <property type="entry name" value="GH38_C"/>
</dbReference>
<dbReference type="Pfam" id="PF01074">
    <property type="entry name" value="Glyco_hydro_38N"/>
    <property type="match status" value="1"/>
</dbReference>
<gene>
    <name evidence="6" type="ORF">HCT48_04010</name>
</gene>
<dbReference type="GO" id="GO:0004559">
    <property type="term" value="F:alpha-mannosidase activity"/>
    <property type="evidence" value="ECO:0007669"/>
    <property type="project" value="InterPro"/>
</dbReference>
<dbReference type="InterPro" id="IPR011682">
    <property type="entry name" value="Glyco_hydro_38_C"/>
</dbReference>
<dbReference type="PANTHER" id="PTHR46017:SF2">
    <property type="entry name" value="MANNOSYLGLYCERATE HYDROLASE"/>
    <property type="match status" value="1"/>
</dbReference>
<comment type="caution">
    <text evidence="6">The sequence shown here is derived from an EMBL/GenBank/DDBJ whole genome shotgun (WGS) entry which is preliminary data.</text>
</comment>
<dbReference type="EMBL" id="JAATLM010000001">
    <property type="protein sequence ID" value="NIZ69379.1"/>
    <property type="molecule type" value="Genomic_DNA"/>
</dbReference>
<sequence>MKRPVHVVAHSHWDREWYFTLEDSNLILYRNLPYLLDLLESDPKFSSYTFDGQSSVIEEFLYLYPQERSRIEALVKAKRLFIGPWYTQCDTLLVHTESLIRNLLHGKRIANHLGHSMNIGYLPDVFGQHAYLPAIFLEMEIDWAILQRGIRTADLAKNLHFYWQSPDAQRIPTNNLFLGYGAGKFLQSTPSYYQETLRPMLQKLQEMNQDTPALLLPAGGDQVLARAHFPQTIEKLNSMQEEYTFILSDYETFMQESWRNNPITNIIHGELTASQRSRIHTTIKSQRYDIKYKSYQVEQLLLHQLEPLGVIASTIQIDYPKTLIDQIWRKLFDAQSHDSLGGCNSDETNDQIIHRLDQAKRLCDGAINLLKKEISHAISPPNQQMFLLFFTHASASAQHHKLTLFSEHRHIHIKDLQQHPLSFETIQVKEISGGSKIVSTAQGDQQVHLPPYYRHTLLLKLDYPSQIGYTSYLIEQNTQPRATPLANNSKPIIENTYYRIELQNHSLSLFDKKNHQHLSNFIHFQDEEDTGDSYDFAPANSPKSTLSQDYHYQQSIHLKEMQSLTLCHTIQTFDNQSIQASTTLTLYADNPLLEITHTIDNTASNHRLRAIIHSNLTATASYSDQGFSFLERPLTQIDQENWQALGYVEAPQAIYGLENMLYVQQEKNMCSIFTQGIKEYSLLEDKQSIALTLFRSVGLLGKDDLSIRPGRASGINNTVVYTPHAQLHQRMEFHYAVSWQHHSIRDLYTNLHRYRQPLTSYQIQTLNSLKERIDRFEIPLKESNQPNKRTLLTLHNNAIIMNLCKPSEENPQDIVIRLFNPTAQTQITSIDHSLGKIYLCNLLEKELREIEQIEISPFSFCTIKIIPKESHHD</sequence>
<feature type="domain" description="Glycoside hydrolase family 38 central" evidence="5">
    <location>
        <begin position="278"/>
        <end position="356"/>
    </location>
</feature>
<keyword evidence="3" id="KW-0378">Hydrolase</keyword>
<evidence type="ECO:0000259" key="5">
    <source>
        <dbReference type="SMART" id="SM00872"/>
    </source>
</evidence>
<dbReference type="Gene3D" id="3.20.110.10">
    <property type="entry name" value="Glycoside hydrolase 38, N terminal domain"/>
    <property type="match status" value="1"/>
</dbReference>
<dbReference type="InterPro" id="IPR028995">
    <property type="entry name" value="Glyco_hydro_57/38_cen_sf"/>
</dbReference>
<dbReference type="InterPro" id="IPR011330">
    <property type="entry name" value="Glyco_hydro/deAcase_b/a-brl"/>
</dbReference>
<keyword evidence="4" id="KW-0326">Glycosidase</keyword>
<reference evidence="6" key="1">
    <citation type="submission" date="2020-03" db="EMBL/GenBank/DDBJ databases">
        <title>Spirochaetal bacteria isolated from arthropods constitute a novel genus Entomospira genus novum within the order Spirochaetales.</title>
        <authorList>
            <person name="Grana-Miraglia L."/>
            <person name="Sikutova S."/>
            <person name="Fingerle V."/>
            <person name="Sing A."/>
            <person name="Castillo-Ramirez S."/>
            <person name="Margos G."/>
            <person name="Rudolf I."/>
        </authorList>
    </citation>
    <scope>NUCLEOTIDE SEQUENCE</scope>
    <source>
        <strain evidence="6">BR149</strain>
    </source>
</reference>
<dbReference type="GO" id="GO:0046872">
    <property type="term" value="F:metal ion binding"/>
    <property type="evidence" value="ECO:0007669"/>
    <property type="project" value="UniProtKB-KW"/>
</dbReference>
<dbReference type="AlphaFoldDB" id="A0A968KUB4"/>
<dbReference type="SMART" id="SM00872">
    <property type="entry name" value="Alpha-mann_mid"/>
    <property type="match status" value="1"/>
</dbReference>
<evidence type="ECO:0000256" key="3">
    <source>
        <dbReference type="ARBA" id="ARBA00022801"/>
    </source>
</evidence>
<dbReference type="InterPro" id="IPR015341">
    <property type="entry name" value="Glyco_hydro_38_cen"/>
</dbReference>
<evidence type="ECO:0000313" key="6">
    <source>
        <dbReference type="EMBL" id="NIZ69379.1"/>
    </source>
</evidence>
<dbReference type="GO" id="GO:0006013">
    <property type="term" value="P:mannose metabolic process"/>
    <property type="evidence" value="ECO:0007669"/>
    <property type="project" value="InterPro"/>
</dbReference>
<keyword evidence="2" id="KW-0479">Metal-binding</keyword>